<feature type="transmembrane region" description="Helical" evidence="5">
    <location>
        <begin position="12"/>
        <end position="31"/>
    </location>
</feature>
<comment type="caution">
    <text evidence="7">The sequence shown here is derived from an EMBL/GenBank/DDBJ whole genome shotgun (WGS) entry which is preliminary data.</text>
</comment>
<feature type="transmembrane region" description="Helical" evidence="5">
    <location>
        <begin position="51"/>
        <end position="70"/>
    </location>
</feature>
<dbReference type="RefSeq" id="WP_345710791.1">
    <property type="nucleotide sequence ID" value="NZ_BAABIL010000055.1"/>
</dbReference>
<evidence type="ECO:0000256" key="4">
    <source>
        <dbReference type="ARBA" id="ARBA00023136"/>
    </source>
</evidence>
<feature type="transmembrane region" description="Helical" evidence="5">
    <location>
        <begin position="77"/>
        <end position="94"/>
    </location>
</feature>
<keyword evidence="4 5" id="KW-0472">Membrane</keyword>
<evidence type="ECO:0000256" key="2">
    <source>
        <dbReference type="ARBA" id="ARBA00022692"/>
    </source>
</evidence>
<keyword evidence="3 5" id="KW-1133">Transmembrane helix</keyword>
<protein>
    <recommendedName>
        <fullName evidence="6">Methylamine utilisation protein MauE domain-containing protein</fullName>
    </recommendedName>
</protein>
<dbReference type="Proteomes" id="UP001501195">
    <property type="component" value="Unassembled WGS sequence"/>
</dbReference>
<dbReference type="EMBL" id="BAABIL010000055">
    <property type="protein sequence ID" value="GAA4965213.1"/>
    <property type="molecule type" value="Genomic_DNA"/>
</dbReference>
<feature type="transmembrane region" description="Helical" evidence="5">
    <location>
        <begin position="114"/>
        <end position="131"/>
    </location>
</feature>
<evidence type="ECO:0000256" key="5">
    <source>
        <dbReference type="SAM" id="Phobius"/>
    </source>
</evidence>
<evidence type="ECO:0000313" key="8">
    <source>
        <dbReference type="Proteomes" id="UP001501195"/>
    </source>
</evidence>
<evidence type="ECO:0000256" key="1">
    <source>
        <dbReference type="ARBA" id="ARBA00004141"/>
    </source>
</evidence>
<accession>A0ABP9H9V4</accession>
<evidence type="ECO:0000259" key="6">
    <source>
        <dbReference type="Pfam" id="PF07291"/>
    </source>
</evidence>
<reference evidence="8" key="1">
    <citation type="journal article" date="2019" name="Int. J. Syst. Evol. Microbiol.">
        <title>The Global Catalogue of Microorganisms (GCM) 10K type strain sequencing project: providing services to taxonomists for standard genome sequencing and annotation.</title>
        <authorList>
            <consortium name="The Broad Institute Genomics Platform"/>
            <consortium name="The Broad Institute Genome Sequencing Center for Infectious Disease"/>
            <person name="Wu L."/>
            <person name="Ma J."/>
        </authorList>
    </citation>
    <scope>NUCLEOTIDE SEQUENCE [LARGE SCALE GENOMIC DNA]</scope>
    <source>
        <strain evidence="8">JCM 18126</strain>
    </source>
</reference>
<keyword evidence="2 5" id="KW-0812">Transmembrane</keyword>
<organism evidence="7 8">
    <name type="scientific">Kineococcus glutinatus</name>
    <dbReference type="NCBI Taxonomy" id="1070872"/>
    <lineage>
        <taxon>Bacteria</taxon>
        <taxon>Bacillati</taxon>
        <taxon>Actinomycetota</taxon>
        <taxon>Actinomycetes</taxon>
        <taxon>Kineosporiales</taxon>
        <taxon>Kineosporiaceae</taxon>
        <taxon>Kineococcus</taxon>
    </lineage>
</organism>
<sequence length="151" mass="15902">MNTPDLRPALRAAGQTALGLVLLTAGTGHLTTQRQEFQAQVPPWLPLDADLVVVASGVVELALGAALVAAWKQPARALAGATAAAFFVAVFPGNVSQLITRTDAFGLDSDTKRAVRLVFQPGLVAWALWATRARHTWRSRSGRRRAGGGPG</sequence>
<dbReference type="InterPro" id="IPR009908">
    <property type="entry name" value="Methylamine_util_MauE"/>
</dbReference>
<name>A0ABP9H9V4_9ACTN</name>
<feature type="domain" description="Methylamine utilisation protein MauE" evidence="6">
    <location>
        <begin position="12"/>
        <end position="130"/>
    </location>
</feature>
<dbReference type="Pfam" id="PF07291">
    <property type="entry name" value="MauE"/>
    <property type="match status" value="1"/>
</dbReference>
<gene>
    <name evidence="7" type="ORF">GCM10023225_05460</name>
</gene>
<proteinExistence type="predicted"/>
<evidence type="ECO:0000256" key="3">
    <source>
        <dbReference type="ARBA" id="ARBA00022989"/>
    </source>
</evidence>
<dbReference type="PANTHER" id="PTHR36974">
    <property type="entry name" value="MEMBRANE PROTEIN-RELATED"/>
    <property type="match status" value="1"/>
</dbReference>
<comment type="subcellular location">
    <subcellularLocation>
        <location evidence="1">Membrane</location>
        <topology evidence="1">Multi-pass membrane protein</topology>
    </subcellularLocation>
</comment>
<keyword evidence="8" id="KW-1185">Reference proteome</keyword>
<dbReference type="PANTHER" id="PTHR36974:SF1">
    <property type="entry name" value="DOXX FAMILY MEMBRANE PROTEIN"/>
    <property type="match status" value="1"/>
</dbReference>
<evidence type="ECO:0000313" key="7">
    <source>
        <dbReference type="EMBL" id="GAA4965213.1"/>
    </source>
</evidence>